<dbReference type="EMBL" id="JAHCTB010000001">
    <property type="protein sequence ID" value="MBT0607115.1"/>
    <property type="molecule type" value="Genomic_DNA"/>
</dbReference>
<accession>A0ABS5S1M4</accession>
<dbReference type="PROSITE" id="PS51257">
    <property type="entry name" value="PROKAR_LIPOPROTEIN"/>
    <property type="match status" value="1"/>
</dbReference>
<evidence type="ECO:0000313" key="3">
    <source>
        <dbReference type="Proteomes" id="UP001297092"/>
    </source>
</evidence>
<comment type="caution">
    <text evidence="2">The sequence shown here is derived from an EMBL/GenBank/DDBJ whole genome shotgun (WGS) entry which is preliminary data.</text>
</comment>
<dbReference type="Proteomes" id="UP001297092">
    <property type="component" value="Unassembled WGS sequence"/>
</dbReference>
<evidence type="ECO:0000256" key="1">
    <source>
        <dbReference type="SAM" id="SignalP"/>
    </source>
</evidence>
<proteinExistence type="predicted"/>
<protein>
    <recommendedName>
        <fullName evidence="4">Lipoprotein</fullName>
    </recommendedName>
</protein>
<feature type="signal peptide" evidence="1">
    <location>
        <begin position="1"/>
        <end position="21"/>
    </location>
</feature>
<evidence type="ECO:0008006" key="4">
    <source>
        <dbReference type="Google" id="ProtNLM"/>
    </source>
</evidence>
<keyword evidence="1" id="KW-0732">Signal</keyword>
<sequence length="85" mass="9221">MKKLFFSALILGLAFTTSCSSDDDSGRSCEDLSRDYLAAFEAYTNDTSVENCNAFRASLQAFIDNDCAGGQEATLQAQLDDLDCN</sequence>
<evidence type="ECO:0000313" key="2">
    <source>
        <dbReference type="EMBL" id="MBT0607115.1"/>
    </source>
</evidence>
<feature type="chain" id="PRO_5046898143" description="Lipoprotein" evidence="1">
    <location>
        <begin position="22"/>
        <end position="85"/>
    </location>
</feature>
<gene>
    <name evidence="2" type="ORF">KIV10_02865</name>
</gene>
<name>A0ABS5S1M4_9FLAO</name>
<keyword evidence="3" id="KW-1185">Reference proteome</keyword>
<organism evidence="2 3">
    <name type="scientific">Aequorivita echinoideorum</name>
    <dbReference type="NCBI Taxonomy" id="1549647"/>
    <lineage>
        <taxon>Bacteria</taxon>
        <taxon>Pseudomonadati</taxon>
        <taxon>Bacteroidota</taxon>
        <taxon>Flavobacteriia</taxon>
        <taxon>Flavobacteriales</taxon>
        <taxon>Flavobacteriaceae</taxon>
        <taxon>Aequorivita</taxon>
    </lineage>
</organism>
<dbReference type="RefSeq" id="WP_214111975.1">
    <property type="nucleotide sequence ID" value="NZ_JAHCTB010000001.1"/>
</dbReference>
<reference evidence="2 3" key="1">
    <citation type="submission" date="2021-05" db="EMBL/GenBank/DDBJ databases">
        <title>Aequorivita echinoideorum JCM 30378 genome.</title>
        <authorList>
            <person name="Zhang H."/>
            <person name="Li C."/>
        </authorList>
    </citation>
    <scope>NUCLEOTIDE SEQUENCE [LARGE SCALE GENOMIC DNA]</scope>
    <source>
        <strain evidence="2 3">JCM30378</strain>
    </source>
</reference>